<name>A0A895YQR1_9ACTN</name>
<evidence type="ECO:0000256" key="8">
    <source>
        <dbReference type="SAM" id="MobiDB-lite"/>
    </source>
</evidence>
<organism evidence="10 11">
    <name type="scientific">Natronosporangium hydrolyticum</name>
    <dbReference type="NCBI Taxonomy" id="2811111"/>
    <lineage>
        <taxon>Bacteria</taxon>
        <taxon>Bacillati</taxon>
        <taxon>Actinomycetota</taxon>
        <taxon>Actinomycetes</taxon>
        <taxon>Micromonosporales</taxon>
        <taxon>Micromonosporaceae</taxon>
        <taxon>Natronosporangium</taxon>
    </lineage>
</organism>
<evidence type="ECO:0000256" key="7">
    <source>
        <dbReference type="RuleBase" id="RU366058"/>
    </source>
</evidence>
<keyword evidence="3 7" id="KW-1003">Cell membrane</keyword>
<feature type="transmembrane region" description="Helical" evidence="7">
    <location>
        <begin position="88"/>
        <end position="106"/>
    </location>
</feature>
<dbReference type="Pfam" id="PF09335">
    <property type="entry name" value="VTT_dom"/>
    <property type="match status" value="1"/>
</dbReference>
<feature type="transmembrane region" description="Helical" evidence="7">
    <location>
        <begin position="199"/>
        <end position="223"/>
    </location>
</feature>
<dbReference type="InterPro" id="IPR032816">
    <property type="entry name" value="VTT_dom"/>
</dbReference>
<evidence type="ECO:0000256" key="6">
    <source>
        <dbReference type="ARBA" id="ARBA00023136"/>
    </source>
</evidence>
<feature type="transmembrane region" description="Helical" evidence="7">
    <location>
        <begin position="229"/>
        <end position="247"/>
    </location>
</feature>
<protein>
    <recommendedName>
        <fullName evidence="7">TVP38/TMEM64 family membrane protein</fullName>
    </recommendedName>
</protein>
<reference evidence="10" key="1">
    <citation type="submission" date="2021-02" db="EMBL/GenBank/DDBJ databases">
        <title>Natrosporangium hydrolyticum gen. nov., sp. nov, a haloalkaliphilic actinobacterium from a soda solonchak soil.</title>
        <authorList>
            <person name="Sorokin D.Y."/>
            <person name="Khijniak T.V."/>
            <person name="Zakharycheva A.P."/>
            <person name="Boueva O.V."/>
            <person name="Ariskina E.V."/>
            <person name="Hahnke R.L."/>
            <person name="Bunk B."/>
            <person name="Sproer C."/>
            <person name="Schumann P."/>
            <person name="Evtushenko L.I."/>
            <person name="Kublanov I.V."/>
        </authorList>
    </citation>
    <scope>NUCLEOTIDE SEQUENCE</scope>
    <source>
        <strain evidence="10">DSM 106523</strain>
    </source>
</reference>
<dbReference type="InterPro" id="IPR015414">
    <property type="entry name" value="TMEM64"/>
</dbReference>
<sequence length="264" mass="27103">MNPDQAADHDRPATARSADHELVDGHAGRVGQLAHDRRGVWRGIRRGGGPLVRFGVLAVGVAALGAAVLWAGIPSPETWSTLVNQAGGWAPILAVLTTAVLALAVVPRPVMAAIAGVLFGPWLGAVVVLTGAWTGAMAAYAVGRWLGRDLILTYSRTTRADQWIVRQGLLGVVVARVLPLAPFGLISYGYGLTGVPARVFGLGTLIGTVPSTVVYANVGAAALSPGSPGFFVSLAAAGTLAAGGLVAGRYARRRQQPASPVTTR</sequence>
<evidence type="ECO:0000256" key="4">
    <source>
        <dbReference type="ARBA" id="ARBA00022692"/>
    </source>
</evidence>
<evidence type="ECO:0000259" key="9">
    <source>
        <dbReference type="Pfam" id="PF09335"/>
    </source>
</evidence>
<evidence type="ECO:0000256" key="1">
    <source>
        <dbReference type="ARBA" id="ARBA00004651"/>
    </source>
</evidence>
<dbReference type="RefSeq" id="WP_239678675.1">
    <property type="nucleotide sequence ID" value="NZ_CP070499.1"/>
</dbReference>
<proteinExistence type="inferred from homology"/>
<dbReference type="AlphaFoldDB" id="A0A895YQR1"/>
<gene>
    <name evidence="10" type="ORF">JQS43_09350</name>
</gene>
<evidence type="ECO:0000256" key="2">
    <source>
        <dbReference type="ARBA" id="ARBA00008640"/>
    </source>
</evidence>
<evidence type="ECO:0000256" key="5">
    <source>
        <dbReference type="ARBA" id="ARBA00022989"/>
    </source>
</evidence>
<comment type="similarity">
    <text evidence="2 7">Belongs to the TVP38/TMEM64 family.</text>
</comment>
<feature type="transmembrane region" description="Helical" evidence="7">
    <location>
        <begin position="163"/>
        <end position="187"/>
    </location>
</feature>
<feature type="transmembrane region" description="Helical" evidence="7">
    <location>
        <begin position="118"/>
        <end position="143"/>
    </location>
</feature>
<accession>A0A895YQR1</accession>
<keyword evidence="4 7" id="KW-0812">Transmembrane</keyword>
<dbReference type="PANTHER" id="PTHR12677">
    <property type="entry name" value="GOLGI APPARATUS MEMBRANE PROTEIN TVP38-RELATED"/>
    <property type="match status" value="1"/>
</dbReference>
<keyword evidence="6 7" id="KW-0472">Membrane</keyword>
<feature type="transmembrane region" description="Helical" evidence="7">
    <location>
        <begin position="51"/>
        <end position="73"/>
    </location>
</feature>
<dbReference type="KEGG" id="nhy:JQS43_09350"/>
<keyword evidence="5 7" id="KW-1133">Transmembrane helix</keyword>
<dbReference type="GO" id="GO:0005886">
    <property type="term" value="C:plasma membrane"/>
    <property type="evidence" value="ECO:0007669"/>
    <property type="project" value="UniProtKB-SubCell"/>
</dbReference>
<dbReference type="PANTHER" id="PTHR12677:SF59">
    <property type="entry name" value="GOLGI APPARATUS MEMBRANE PROTEIN TVP38-RELATED"/>
    <property type="match status" value="1"/>
</dbReference>
<evidence type="ECO:0000313" key="10">
    <source>
        <dbReference type="EMBL" id="QSB16460.1"/>
    </source>
</evidence>
<keyword evidence="11" id="KW-1185">Reference proteome</keyword>
<comment type="subcellular location">
    <subcellularLocation>
        <location evidence="1 7">Cell membrane</location>
        <topology evidence="1 7">Multi-pass membrane protein</topology>
    </subcellularLocation>
</comment>
<dbReference type="EMBL" id="CP070499">
    <property type="protein sequence ID" value="QSB16460.1"/>
    <property type="molecule type" value="Genomic_DNA"/>
</dbReference>
<feature type="domain" description="VTT" evidence="9">
    <location>
        <begin position="106"/>
        <end position="220"/>
    </location>
</feature>
<evidence type="ECO:0000313" key="11">
    <source>
        <dbReference type="Proteomes" id="UP000662857"/>
    </source>
</evidence>
<evidence type="ECO:0000256" key="3">
    <source>
        <dbReference type="ARBA" id="ARBA00022475"/>
    </source>
</evidence>
<feature type="region of interest" description="Disordered" evidence="8">
    <location>
        <begin position="1"/>
        <end position="20"/>
    </location>
</feature>
<dbReference type="Proteomes" id="UP000662857">
    <property type="component" value="Chromosome"/>
</dbReference>